<dbReference type="RefSeq" id="YP_009831882.1">
    <property type="nucleotide sequence ID" value="NC_048650.1"/>
</dbReference>
<reference evidence="1 2" key="1">
    <citation type="submission" date="2016-09" db="EMBL/GenBank/DDBJ databases">
        <title>Complete Genome Sequence of Streptomyces 5a phage BRock.</title>
        <authorList>
            <person name="Crossman A."/>
            <person name="Baron S."/>
            <person name="Jamdagni P."/>
            <person name="Khatri P."/>
            <person name="Sharma D."/>
            <person name="Pandey M."/>
            <person name="Goyal S."/>
            <person name="Kumar S."/>
            <person name="Phogat A."/>
            <person name="Chawla G."/>
            <person name="Pasricha M."/>
            <person name="Gupta K."/>
            <person name="Bazzad D."/>
            <person name="Aggarwal V."/>
            <person name="Poughat A."/>
            <person name="Singh K."/>
            <person name="Rana P."/>
            <person name="Gautam R."/>
            <person name="Sharma V."/>
            <person name="Tyagi D."/>
            <person name="Shahi A."/>
            <person name="Jangra N."/>
            <person name="Malik M."/>
            <person name="Sidhu P.K."/>
            <person name="Malik S."/>
            <person name="Ghalyan Y."/>
            <person name="Sharma S.S."/>
            <person name="Malik A."/>
            <person name="Chuttani R."/>
            <person name="Bamal N."/>
            <person name="Bhadula D."/>
            <person name="Batra A."/>
            <person name="Temple L."/>
            <person name="Nehra K."/>
        </authorList>
    </citation>
    <scope>NUCLEOTIDE SEQUENCE [LARGE SCALE GENOMIC DNA]</scope>
</reference>
<evidence type="ECO:0000313" key="2">
    <source>
        <dbReference type="Proteomes" id="UP000224898"/>
    </source>
</evidence>
<sequence>MIFKKREYGNADPVYTKARRRLETVTSDEVVRYMDNLHTAIGRSVQETRKNLARNSDEVPLYCNDIRDAAQALLAATDVLKLR</sequence>
<dbReference type="EMBL" id="KX925554">
    <property type="protein sequence ID" value="APC46420.1"/>
    <property type="molecule type" value="Genomic_DNA"/>
</dbReference>
<protein>
    <submittedName>
        <fullName evidence="1">Uncharacterized protein</fullName>
    </submittedName>
</protein>
<keyword evidence="2" id="KW-1185">Reference proteome</keyword>
<proteinExistence type="predicted"/>
<dbReference type="GeneID" id="55601571"/>
<accession>A0A1J0GW66</accession>
<evidence type="ECO:0000313" key="1">
    <source>
        <dbReference type="EMBL" id="APC46420.1"/>
    </source>
</evidence>
<dbReference type="Proteomes" id="UP000224898">
    <property type="component" value="Segment"/>
</dbReference>
<organism evidence="1 2">
    <name type="scientific">Streptomyces phage BRock</name>
    <dbReference type="NCBI Taxonomy" id="1913591"/>
    <lineage>
        <taxon>Viruses</taxon>
        <taxon>Duplodnaviria</taxon>
        <taxon>Heunggongvirae</taxon>
        <taxon>Uroviricota</taxon>
        <taxon>Caudoviricetes</taxon>
        <taxon>Borockvirus</taxon>
        <taxon>Borockvirus brock</taxon>
    </lineage>
</organism>
<name>A0A1J0GW66_9CAUD</name>
<dbReference type="KEGG" id="vg:55601571"/>